<dbReference type="GO" id="GO:0005737">
    <property type="term" value="C:cytoplasm"/>
    <property type="evidence" value="ECO:0007669"/>
    <property type="project" value="TreeGrafter"/>
</dbReference>
<dbReference type="PANTHER" id="PTHR21083">
    <property type="entry name" value="TWISTER"/>
    <property type="match status" value="1"/>
</dbReference>
<dbReference type="GO" id="GO:0045505">
    <property type="term" value="F:dynein intermediate chain binding"/>
    <property type="evidence" value="ECO:0007669"/>
    <property type="project" value="TreeGrafter"/>
</dbReference>
<protein>
    <recommendedName>
        <fullName evidence="2">PIH1D1/2/3 CS-like domain-containing protein</fullName>
    </recommendedName>
</protein>
<dbReference type="GO" id="GO:0070286">
    <property type="term" value="P:axonemal dynein complex assembly"/>
    <property type="evidence" value="ECO:0007669"/>
    <property type="project" value="InterPro"/>
</dbReference>
<evidence type="ECO:0000256" key="1">
    <source>
        <dbReference type="ARBA" id="ARBA00008511"/>
    </source>
</evidence>
<dbReference type="InterPro" id="IPR026697">
    <property type="entry name" value="DNAAF6"/>
</dbReference>
<evidence type="ECO:0000313" key="3">
    <source>
        <dbReference type="EMBL" id="ROT64535.1"/>
    </source>
</evidence>
<reference evidence="3 4" key="1">
    <citation type="submission" date="2018-04" db="EMBL/GenBank/DDBJ databases">
        <authorList>
            <person name="Zhang X."/>
            <person name="Yuan J."/>
            <person name="Li F."/>
            <person name="Xiang J."/>
        </authorList>
    </citation>
    <scope>NUCLEOTIDE SEQUENCE [LARGE SCALE GENOMIC DNA]</scope>
    <source>
        <tissue evidence="3">Muscle</tissue>
    </source>
</reference>
<dbReference type="Proteomes" id="UP000283509">
    <property type="component" value="Unassembled WGS sequence"/>
</dbReference>
<reference evidence="3 4" key="2">
    <citation type="submission" date="2019-01" db="EMBL/GenBank/DDBJ databases">
        <title>The decoding of complex shrimp genome reveals the adaptation for benthos swimmer, frequently molting mechanism and breeding impact on genome.</title>
        <authorList>
            <person name="Sun Y."/>
            <person name="Gao Y."/>
            <person name="Yu Y."/>
        </authorList>
    </citation>
    <scope>NUCLEOTIDE SEQUENCE [LARGE SCALE GENOMIC DNA]</scope>
    <source>
        <tissue evidence="3">Muscle</tissue>
    </source>
</reference>
<feature type="domain" description="PIH1D1/2/3 CS-like" evidence="2">
    <location>
        <begin position="71"/>
        <end position="166"/>
    </location>
</feature>
<name>A0A423SJW7_PENVA</name>
<accession>A0A423SJW7</accession>
<dbReference type="PANTHER" id="PTHR21083:SF0">
    <property type="entry name" value="DYNEIN AXONEMAL ASSEMBLY FACTOR 6"/>
    <property type="match status" value="1"/>
</dbReference>
<gene>
    <name evidence="3" type="ORF">C7M84_017523</name>
</gene>
<dbReference type="EMBL" id="QCYY01003239">
    <property type="protein sequence ID" value="ROT64535.1"/>
    <property type="molecule type" value="Genomic_DNA"/>
</dbReference>
<keyword evidence="4" id="KW-1185">Reference proteome</keyword>
<proteinExistence type="inferred from homology"/>
<dbReference type="Pfam" id="PF18201">
    <property type="entry name" value="PIH1_CS"/>
    <property type="match status" value="1"/>
</dbReference>
<dbReference type="GO" id="GO:0051087">
    <property type="term" value="F:protein-folding chaperone binding"/>
    <property type="evidence" value="ECO:0007669"/>
    <property type="project" value="InterPro"/>
</dbReference>
<dbReference type="STRING" id="6689.A0A423SJW7"/>
<dbReference type="AlphaFoldDB" id="A0A423SJW7"/>
<comment type="similarity">
    <text evidence="1">Belongs to the PIH1 family.</text>
</comment>
<dbReference type="InterPro" id="IPR041442">
    <property type="entry name" value="PIH1D1/2/3_CS-like"/>
</dbReference>
<comment type="caution">
    <text evidence="3">The sequence shown here is derived from an EMBL/GenBank/DDBJ whole genome shotgun (WGS) entry which is preliminary data.</text>
</comment>
<dbReference type="OrthoDB" id="25887at2759"/>
<evidence type="ECO:0000313" key="4">
    <source>
        <dbReference type="Proteomes" id="UP000283509"/>
    </source>
</evidence>
<sequence>MYLTPASLAGITKGSNARSGTDVAKSAGCRESTKTKSVSGNTSLDSLLGDVWEVEEVKLGQCVEPADPRPQPEYEVNYRQRVTANQVYLPLSSLAPDGRGEEDLVVRIVLPGDLFTDVNLEVTSSTLRLASPNHLLHLPLPRQVDQRKGVATWDPNAYTLVVTLPVSAQPLLRPASSSR</sequence>
<organism evidence="3 4">
    <name type="scientific">Penaeus vannamei</name>
    <name type="common">Whiteleg shrimp</name>
    <name type="synonym">Litopenaeus vannamei</name>
    <dbReference type="NCBI Taxonomy" id="6689"/>
    <lineage>
        <taxon>Eukaryota</taxon>
        <taxon>Metazoa</taxon>
        <taxon>Ecdysozoa</taxon>
        <taxon>Arthropoda</taxon>
        <taxon>Crustacea</taxon>
        <taxon>Multicrustacea</taxon>
        <taxon>Malacostraca</taxon>
        <taxon>Eumalacostraca</taxon>
        <taxon>Eucarida</taxon>
        <taxon>Decapoda</taxon>
        <taxon>Dendrobranchiata</taxon>
        <taxon>Penaeoidea</taxon>
        <taxon>Penaeidae</taxon>
        <taxon>Penaeus</taxon>
    </lineage>
</organism>
<evidence type="ECO:0000259" key="2">
    <source>
        <dbReference type="Pfam" id="PF18201"/>
    </source>
</evidence>